<organism evidence="1 2">
    <name type="scientific">Araneus ventricosus</name>
    <name type="common">Orbweaver spider</name>
    <name type="synonym">Epeira ventricosa</name>
    <dbReference type="NCBI Taxonomy" id="182803"/>
    <lineage>
        <taxon>Eukaryota</taxon>
        <taxon>Metazoa</taxon>
        <taxon>Ecdysozoa</taxon>
        <taxon>Arthropoda</taxon>
        <taxon>Chelicerata</taxon>
        <taxon>Arachnida</taxon>
        <taxon>Araneae</taxon>
        <taxon>Araneomorphae</taxon>
        <taxon>Entelegynae</taxon>
        <taxon>Araneoidea</taxon>
        <taxon>Araneidae</taxon>
        <taxon>Araneus</taxon>
    </lineage>
</organism>
<evidence type="ECO:0000313" key="2">
    <source>
        <dbReference type="Proteomes" id="UP000499080"/>
    </source>
</evidence>
<comment type="caution">
    <text evidence="1">The sequence shown here is derived from an EMBL/GenBank/DDBJ whole genome shotgun (WGS) entry which is preliminary data.</text>
</comment>
<evidence type="ECO:0000313" key="1">
    <source>
        <dbReference type="EMBL" id="GBM14087.1"/>
    </source>
</evidence>
<proteinExistence type="predicted"/>
<sequence>MNSGEVSTLSTTYHSLDQNYSSHLTVLPENRSGTVKGNFNDLPERCSGRSIMAIIHRGLVMKLNIGEKNSAEEEKMESVAKKTVALVTVTPRLPKTHSCYYDKIFAGESGCSFPSKWPGFFLQHESCRKVTEK</sequence>
<name>A0A4Y2DD91_ARAVE</name>
<accession>A0A4Y2DD91</accession>
<dbReference type="Proteomes" id="UP000499080">
    <property type="component" value="Unassembled WGS sequence"/>
</dbReference>
<protein>
    <submittedName>
        <fullName evidence="1">Uncharacterized protein</fullName>
    </submittedName>
</protein>
<reference evidence="1 2" key="1">
    <citation type="journal article" date="2019" name="Sci. Rep.">
        <title>Orb-weaving spider Araneus ventricosus genome elucidates the spidroin gene catalogue.</title>
        <authorList>
            <person name="Kono N."/>
            <person name="Nakamura H."/>
            <person name="Ohtoshi R."/>
            <person name="Moran D.A.P."/>
            <person name="Shinohara A."/>
            <person name="Yoshida Y."/>
            <person name="Fujiwara M."/>
            <person name="Mori M."/>
            <person name="Tomita M."/>
            <person name="Arakawa K."/>
        </authorList>
    </citation>
    <scope>NUCLEOTIDE SEQUENCE [LARGE SCALE GENOMIC DNA]</scope>
</reference>
<dbReference type="AlphaFoldDB" id="A0A4Y2DD91"/>
<keyword evidence="2" id="KW-1185">Reference proteome</keyword>
<dbReference type="EMBL" id="BGPR01000338">
    <property type="protein sequence ID" value="GBM14087.1"/>
    <property type="molecule type" value="Genomic_DNA"/>
</dbReference>
<gene>
    <name evidence="1" type="ORF">AVEN_209973_1</name>
</gene>